<protein>
    <submittedName>
        <fullName evidence="2">Uncharacterized protein</fullName>
    </submittedName>
</protein>
<accession>A0AA85F1Y7</accession>
<reference evidence="1" key="1">
    <citation type="submission" date="2022-06" db="EMBL/GenBank/DDBJ databases">
        <authorList>
            <person name="Berger JAMES D."/>
            <person name="Berger JAMES D."/>
        </authorList>
    </citation>
    <scope>NUCLEOTIDE SEQUENCE [LARGE SCALE GENOMIC DNA]</scope>
</reference>
<dbReference type="Proteomes" id="UP000050792">
    <property type="component" value="Unassembled WGS sequence"/>
</dbReference>
<dbReference type="AlphaFoldDB" id="A0AA85F1Y7"/>
<organism evidence="1 2">
    <name type="scientific">Schistosoma rodhaini</name>
    <dbReference type="NCBI Taxonomy" id="6188"/>
    <lineage>
        <taxon>Eukaryota</taxon>
        <taxon>Metazoa</taxon>
        <taxon>Spiralia</taxon>
        <taxon>Lophotrochozoa</taxon>
        <taxon>Platyhelminthes</taxon>
        <taxon>Trematoda</taxon>
        <taxon>Digenea</taxon>
        <taxon>Strigeidida</taxon>
        <taxon>Schistosomatoidea</taxon>
        <taxon>Schistosomatidae</taxon>
        <taxon>Schistosoma</taxon>
    </lineage>
</organism>
<evidence type="ECO:0000313" key="2">
    <source>
        <dbReference type="WBParaSite" id="SRDH1_33620.1"/>
    </source>
</evidence>
<proteinExistence type="predicted"/>
<evidence type="ECO:0000313" key="1">
    <source>
        <dbReference type="Proteomes" id="UP000050792"/>
    </source>
</evidence>
<name>A0AA85F1Y7_9TREM</name>
<keyword evidence="1" id="KW-1185">Reference proteome</keyword>
<sequence length="66" mass="7564">MYESVDRQCRSMLSAAQLNTVDAQGHDSKLLSPHATLYAPLIHETSVSCFFRTSFHHKRKVYILLL</sequence>
<reference evidence="2" key="2">
    <citation type="submission" date="2023-11" db="UniProtKB">
        <authorList>
            <consortium name="WormBaseParasite"/>
        </authorList>
    </citation>
    <scope>IDENTIFICATION</scope>
</reference>
<dbReference type="WBParaSite" id="SRDH1_33620.1">
    <property type="protein sequence ID" value="SRDH1_33620.1"/>
    <property type="gene ID" value="SRDH1_33620"/>
</dbReference>